<accession>A0A6J4UJQ6</accession>
<organism evidence="2">
    <name type="scientific">uncultured Thermomicrobiales bacterium</name>
    <dbReference type="NCBI Taxonomy" id="1645740"/>
    <lineage>
        <taxon>Bacteria</taxon>
        <taxon>Pseudomonadati</taxon>
        <taxon>Thermomicrobiota</taxon>
        <taxon>Thermomicrobia</taxon>
        <taxon>Thermomicrobiales</taxon>
        <taxon>environmental samples</taxon>
    </lineage>
</organism>
<dbReference type="EMBL" id="CADCWJ010000184">
    <property type="protein sequence ID" value="CAA9549614.1"/>
    <property type="molecule type" value="Genomic_DNA"/>
</dbReference>
<proteinExistence type="predicted"/>
<dbReference type="AlphaFoldDB" id="A0A6J4UJQ6"/>
<evidence type="ECO:0000256" key="1">
    <source>
        <dbReference type="SAM" id="MobiDB-lite"/>
    </source>
</evidence>
<gene>
    <name evidence="2" type="ORF">AVDCRST_MAG87-756</name>
</gene>
<protein>
    <submittedName>
        <fullName evidence="2">Uncharacterized protein</fullName>
    </submittedName>
</protein>
<sequence>MLPKGEATSDGSDAGRDVDVHALDNRFDARTHRRAIERSCSGGPGFASMLG</sequence>
<feature type="region of interest" description="Disordered" evidence="1">
    <location>
        <begin position="1"/>
        <end position="20"/>
    </location>
</feature>
<reference evidence="2" key="1">
    <citation type="submission" date="2020-02" db="EMBL/GenBank/DDBJ databases">
        <authorList>
            <person name="Meier V. D."/>
        </authorList>
    </citation>
    <scope>NUCLEOTIDE SEQUENCE</scope>
    <source>
        <strain evidence="2">AVDCRST_MAG87</strain>
    </source>
</reference>
<name>A0A6J4UJQ6_9BACT</name>
<evidence type="ECO:0000313" key="2">
    <source>
        <dbReference type="EMBL" id="CAA9549614.1"/>
    </source>
</evidence>